<dbReference type="GO" id="GO:0051539">
    <property type="term" value="F:4 iron, 4 sulfur cluster binding"/>
    <property type="evidence" value="ECO:0007669"/>
    <property type="project" value="UniProtKB-KW"/>
</dbReference>
<dbReference type="InterPro" id="IPR017200">
    <property type="entry name" value="PqqE-like"/>
</dbReference>
<feature type="domain" description="Radical SAM core" evidence="7">
    <location>
        <begin position="1"/>
        <end position="189"/>
    </location>
</feature>
<dbReference type="SUPFAM" id="SSF102114">
    <property type="entry name" value="Radical SAM enzymes"/>
    <property type="match status" value="1"/>
</dbReference>
<dbReference type="Gene3D" id="3.20.20.70">
    <property type="entry name" value="Aldolase class I"/>
    <property type="match status" value="1"/>
</dbReference>
<evidence type="ECO:0000313" key="8">
    <source>
        <dbReference type="EMBL" id="GAI09446.1"/>
    </source>
</evidence>
<organism evidence="8">
    <name type="scientific">marine sediment metagenome</name>
    <dbReference type="NCBI Taxonomy" id="412755"/>
    <lineage>
        <taxon>unclassified sequences</taxon>
        <taxon>metagenomes</taxon>
        <taxon>ecological metagenomes</taxon>
    </lineage>
</organism>
<evidence type="ECO:0000256" key="6">
    <source>
        <dbReference type="ARBA" id="ARBA00023014"/>
    </source>
</evidence>
<dbReference type="Pfam" id="PF13186">
    <property type="entry name" value="SPASM"/>
    <property type="match status" value="1"/>
</dbReference>
<dbReference type="PIRSF" id="PIRSF037420">
    <property type="entry name" value="PQQ_syn_pqqE"/>
    <property type="match status" value="1"/>
</dbReference>
<dbReference type="InterPro" id="IPR050377">
    <property type="entry name" value="Radical_SAM_PqqE_MftC-like"/>
</dbReference>
<evidence type="ECO:0000256" key="4">
    <source>
        <dbReference type="ARBA" id="ARBA00022723"/>
    </source>
</evidence>
<evidence type="ECO:0000256" key="3">
    <source>
        <dbReference type="ARBA" id="ARBA00022691"/>
    </source>
</evidence>
<comment type="cofactor">
    <cofactor evidence="1">
        <name>[4Fe-4S] cluster</name>
        <dbReference type="ChEBI" id="CHEBI:49883"/>
    </cofactor>
</comment>
<protein>
    <recommendedName>
        <fullName evidence="7">Radical SAM core domain-containing protein</fullName>
    </recommendedName>
</protein>
<comment type="caution">
    <text evidence="8">The sequence shown here is derived from an EMBL/GenBank/DDBJ whole genome shotgun (WGS) entry which is preliminary data.</text>
</comment>
<dbReference type="NCBIfam" id="TIGR04085">
    <property type="entry name" value="rSAM_more_4Fe4S"/>
    <property type="match status" value="1"/>
</dbReference>
<dbReference type="PANTHER" id="PTHR11228">
    <property type="entry name" value="RADICAL SAM DOMAIN PROTEIN"/>
    <property type="match status" value="1"/>
</dbReference>
<dbReference type="InterPro" id="IPR013785">
    <property type="entry name" value="Aldolase_TIM"/>
</dbReference>
<evidence type="ECO:0000256" key="5">
    <source>
        <dbReference type="ARBA" id="ARBA00023004"/>
    </source>
</evidence>
<name>X1LUF4_9ZZZZ</name>
<proteinExistence type="predicted"/>
<keyword evidence="6" id="KW-0411">Iron-sulfur</keyword>
<evidence type="ECO:0000259" key="7">
    <source>
        <dbReference type="PROSITE" id="PS51918"/>
    </source>
</evidence>
<dbReference type="AlphaFoldDB" id="X1LUF4"/>
<dbReference type="EMBL" id="BARV01006198">
    <property type="protein sequence ID" value="GAI09446.1"/>
    <property type="molecule type" value="Genomic_DNA"/>
</dbReference>
<keyword evidence="2" id="KW-0004">4Fe-4S</keyword>
<dbReference type="InterPro" id="IPR058240">
    <property type="entry name" value="rSAM_sf"/>
</dbReference>
<gene>
    <name evidence="8" type="ORF">S06H3_12679</name>
</gene>
<feature type="non-terminal residue" evidence="8">
    <location>
        <position position="1"/>
    </location>
</feature>
<dbReference type="PROSITE" id="PS51918">
    <property type="entry name" value="RADICAL_SAM"/>
    <property type="match status" value="1"/>
</dbReference>
<keyword evidence="5" id="KW-0408">Iron</keyword>
<evidence type="ECO:0000256" key="1">
    <source>
        <dbReference type="ARBA" id="ARBA00001966"/>
    </source>
</evidence>
<dbReference type="InterPro" id="IPR007197">
    <property type="entry name" value="rSAM"/>
</dbReference>
<dbReference type="GO" id="GO:0046872">
    <property type="term" value="F:metal ion binding"/>
    <property type="evidence" value="ECO:0007669"/>
    <property type="project" value="UniProtKB-KW"/>
</dbReference>
<dbReference type="InterPro" id="IPR023885">
    <property type="entry name" value="4Fe4S-binding_SPASM_dom"/>
</dbReference>
<accession>X1LUF4</accession>
<dbReference type="GO" id="GO:0003824">
    <property type="term" value="F:catalytic activity"/>
    <property type="evidence" value="ECO:0007669"/>
    <property type="project" value="InterPro"/>
</dbReference>
<reference evidence="8" key="1">
    <citation type="journal article" date="2014" name="Front. Microbiol.">
        <title>High frequency of phylogenetically diverse reductive dehalogenase-homologous genes in deep subseafloor sedimentary metagenomes.</title>
        <authorList>
            <person name="Kawai M."/>
            <person name="Futagami T."/>
            <person name="Toyoda A."/>
            <person name="Takaki Y."/>
            <person name="Nishi S."/>
            <person name="Hori S."/>
            <person name="Arai W."/>
            <person name="Tsubouchi T."/>
            <person name="Morono Y."/>
            <person name="Uchiyama I."/>
            <person name="Ito T."/>
            <person name="Fujiyama A."/>
            <person name="Inagaki F."/>
            <person name="Takami H."/>
        </authorList>
    </citation>
    <scope>NUCLEOTIDE SEQUENCE</scope>
    <source>
        <strain evidence="8">Expedition CK06-06</strain>
    </source>
</reference>
<keyword evidence="4" id="KW-0479">Metal-binding</keyword>
<evidence type="ECO:0000256" key="2">
    <source>
        <dbReference type="ARBA" id="ARBA00022485"/>
    </source>
</evidence>
<dbReference type="CDD" id="cd01335">
    <property type="entry name" value="Radical_SAM"/>
    <property type="match status" value="1"/>
</dbReference>
<dbReference type="Pfam" id="PF04055">
    <property type="entry name" value="Radical_SAM"/>
    <property type="match status" value="1"/>
</dbReference>
<dbReference type="PANTHER" id="PTHR11228:SF7">
    <property type="entry name" value="PQQA PEPTIDE CYCLASE"/>
    <property type="match status" value="1"/>
</dbReference>
<sequence>KGEDLLPMHDIKRLLDEIAGVGTRLEILGGEPLLRDDLAEIIRYAKEEANVPQVILYTSALGADQRRAGELRSAGLDAVLINLVSCDEKEHDAFVGVDGAWRKTTSGIRCFREAGVEVYTFTAIHRANIGRVKEIYAFARGQLEVHAVFYQYIPQTKDDPLIPDNEQWAAVKQWILREKNAPHARFVRNFCTLAGSACSGGYFVFTVKVDGTVTPCPFISDIPLGNIKEESIWEIMGNRFNVPQFIRFQSLPAECRECSYADICNGGCKAGNAVLFGRYDRKDHRCLGPWGKPIAEDAVSDRLPCFF</sequence>
<keyword evidence="3" id="KW-0949">S-adenosyl-L-methionine</keyword>